<accession>A0A1Y1VLK0</accession>
<dbReference type="OrthoDB" id="10514641at2759"/>
<feature type="region of interest" description="Disordered" evidence="1">
    <location>
        <begin position="137"/>
        <end position="173"/>
    </location>
</feature>
<proteinExistence type="predicted"/>
<feature type="compositionally biased region" description="Low complexity" evidence="1">
    <location>
        <begin position="154"/>
        <end position="173"/>
    </location>
</feature>
<organism evidence="2 3">
    <name type="scientific">Piromyces finnis</name>
    <dbReference type="NCBI Taxonomy" id="1754191"/>
    <lineage>
        <taxon>Eukaryota</taxon>
        <taxon>Fungi</taxon>
        <taxon>Fungi incertae sedis</taxon>
        <taxon>Chytridiomycota</taxon>
        <taxon>Chytridiomycota incertae sedis</taxon>
        <taxon>Neocallimastigomycetes</taxon>
        <taxon>Neocallimastigales</taxon>
        <taxon>Neocallimastigaceae</taxon>
        <taxon>Piromyces</taxon>
    </lineage>
</organism>
<comment type="caution">
    <text evidence="2">The sequence shown here is derived from an EMBL/GenBank/DDBJ whole genome shotgun (WGS) entry which is preliminary data.</text>
</comment>
<dbReference type="STRING" id="1754191.A0A1Y1VLK0"/>
<protein>
    <submittedName>
        <fullName evidence="2">Uncharacterized protein</fullName>
    </submittedName>
</protein>
<evidence type="ECO:0000256" key="1">
    <source>
        <dbReference type="SAM" id="MobiDB-lite"/>
    </source>
</evidence>
<sequence length="197" mass="22623">MSLLNNLVQQVKTKEKLNHCRFINNTRCEELDEFFKECQENKQTVYPSWISINQINSKKKKKTSNAIPVIPSNPVTPGTVVVIDDDNDQNYSYIQGSVSTRTRSKTNSLLNNTQFTQIPIDNFLPNLTNIFTNIIPGGNNNNVNKSSRGRRRANNNSNVENLNNENQTSRSRNLARRNFFARGFFRGRGRARARSRK</sequence>
<dbReference type="AlphaFoldDB" id="A0A1Y1VLK0"/>
<evidence type="ECO:0000313" key="3">
    <source>
        <dbReference type="Proteomes" id="UP000193719"/>
    </source>
</evidence>
<reference evidence="2 3" key="1">
    <citation type="submission" date="2016-08" db="EMBL/GenBank/DDBJ databases">
        <title>Genomes of anaerobic fungi encode conserved fungal cellulosomes for biomass hydrolysis.</title>
        <authorList>
            <consortium name="DOE Joint Genome Institute"/>
            <person name="Haitjema C.H."/>
            <person name="Gilmore S.P."/>
            <person name="Henske J.K."/>
            <person name="Solomon K.V."/>
            <person name="De Groot R."/>
            <person name="Kuo A."/>
            <person name="Mondo S.J."/>
            <person name="Salamov A.A."/>
            <person name="Labutti K."/>
            <person name="Zhao Z."/>
            <person name="Chiniquy J."/>
            <person name="Barry K."/>
            <person name="Brewer H.M."/>
            <person name="Purvine S.O."/>
            <person name="Wright A.T."/>
            <person name="Boxma B."/>
            <person name="Van Alen T."/>
            <person name="Hackstein J.H."/>
            <person name="Baker S.E."/>
            <person name="Grigoriev I.V."/>
            <person name="O'Malley M.A."/>
        </authorList>
    </citation>
    <scope>NUCLEOTIDE SEQUENCE [LARGE SCALE GENOMIC DNA]</scope>
    <source>
        <strain evidence="3">finn</strain>
    </source>
</reference>
<dbReference type="EMBL" id="MCFH01000003">
    <property type="protein sequence ID" value="ORX59337.1"/>
    <property type="molecule type" value="Genomic_DNA"/>
</dbReference>
<name>A0A1Y1VLK0_9FUNG</name>
<reference evidence="2 3" key="2">
    <citation type="submission" date="2016-08" db="EMBL/GenBank/DDBJ databases">
        <title>Pervasive Adenine N6-methylation of Active Genes in Fungi.</title>
        <authorList>
            <consortium name="DOE Joint Genome Institute"/>
            <person name="Mondo S.J."/>
            <person name="Dannebaum R.O."/>
            <person name="Kuo R.C."/>
            <person name="Labutti K."/>
            <person name="Haridas S."/>
            <person name="Kuo A."/>
            <person name="Salamov A."/>
            <person name="Ahrendt S.R."/>
            <person name="Lipzen A."/>
            <person name="Sullivan W."/>
            <person name="Andreopoulos W.B."/>
            <person name="Clum A."/>
            <person name="Lindquist E."/>
            <person name="Daum C."/>
            <person name="Ramamoorthy G.K."/>
            <person name="Gryganskyi A."/>
            <person name="Culley D."/>
            <person name="Magnuson J.K."/>
            <person name="James T.Y."/>
            <person name="O'Malley M.A."/>
            <person name="Stajich J.E."/>
            <person name="Spatafora J.W."/>
            <person name="Visel A."/>
            <person name="Grigoriev I.V."/>
        </authorList>
    </citation>
    <scope>NUCLEOTIDE SEQUENCE [LARGE SCALE GENOMIC DNA]</scope>
    <source>
        <strain evidence="3">finn</strain>
    </source>
</reference>
<feature type="compositionally biased region" description="Low complexity" evidence="1">
    <location>
        <begin position="137"/>
        <end position="146"/>
    </location>
</feature>
<gene>
    <name evidence="2" type="ORF">BCR36DRAFT_579920</name>
</gene>
<dbReference type="Proteomes" id="UP000193719">
    <property type="component" value="Unassembled WGS sequence"/>
</dbReference>
<keyword evidence="3" id="KW-1185">Reference proteome</keyword>
<evidence type="ECO:0000313" key="2">
    <source>
        <dbReference type="EMBL" id="ORX59337.1"/>
    </source>
</evidence>